<protein>
    <submittedName>
        <fullName evidence="1">Uncharacterized protein</fullName>
    </submittedName>
</protein>
<organism evidence="1 2">
    <name type="scientific">Araneus ventricosus</name>
    <name type="common">Orbweaver spider</name>
    <name type="synonym">Epeira ventricosa</name>
    <dbReference type="NCBI Taxonomy" id="182803"/>
    <lineage>
        <taxon>Eukaryota</taxon>
        <taxon>Metazoa</taxon>
        <taxon>Ecdysozoa</taxon>
        <taxon>Arthropoda</taxon>
        <taxon>Chelicerata</taxon>
        <taxon>Arachnida</taxon>
        <taxon>Araneae</taxon>
        <taxon>Araneomorphae</taxon>
        <taxon>Entelegynae</taxon>
        <taxon>Araneoidea</taxon>
        <taxon>Araneidae</taxon>
        <taxon>Araneus</taxon>
    </lineage>
</organism>
<evidence type="ECO:0000313" key="1">
    <source>
        <dbReference type="EMBL" id="GBL84324.1"/>
    </source>
</evidence>
<dbReference type="AlphaFoldDB" id="A0A4Y2AZP3"/>
<name>A0A4Y2AZP3_ARAVE</name>
<comment type="caution">
    <text evidence="1">The sequence shown here is derived from an EMBL/GenBank/DDBJ whole genome shotgun (WGS) entry which is preliminary data.</text>
</comment>
<evidence type="ECO:0000313" key="2">
    <source>
        <dbReference type="Proteomes" id="UP000499080"/>
    </source>
</evidence>
<proteinExistence type="predicted"/>
<dbReference type="Proteomes" id="UP000499080">
    <property type="component" value="Unassembled WGS sequence"/>
</dbReference>
<accession>A0A4Y2AZP3</accession>
<gene>
    <name evidence="1" type="ORF">AVEN_118689_1</name>
</gene>
<sequence length="101" mass="11671">MQATEISRGAGFGENFNKLYKLRFNRTSLFFTRVEEQPKVEENSPMSSATELNLISWRLNVTPLKIVLIHRKDYWETIQNCKSRPQTKADTVPALKKLDGV</sequence>
<reference evidence="1 2" key="1">
    <citation type="journal article" date="2019" name="Sci. Rep.">
        <title>Orb-weaving spider Araneus ventricosus genome elucidates the spidroin gene catalogue.</title>
        <authorList>
            <person name="Kono N."/>
            <person name="Nakamura H."/>
            <person name="Ohtoshi R."/>
            <person name="Moran D.A.P."/>
            <person name="Shinohara A."/>
            <person name="Yoshida Y."/>
            <person name="Fujiwara M."/>
            <person name="Mori M."/>
            <person name="Tomita M."/>
            <person name="Arakawa K."/>
        </authorList>
    </citation>
    <scope>NUCLEOTIDE SEQUENCE [LARGE SCALE GENOMIC DNA]</scope>
</reference>
<keyword evidence="2" id="KW-1185">Reference proteome</keyword>
<dbReference type="EMBL" id="BGPR01000036">
    <property type="protein sequence ID" value="GBL84324.1"/>
    <property type="molecule type" value="Genomic_DNA"/>
</dbReference>